<dbReference type="EMBL" id="ABOX02000026">
    <property type="protein sequence ID" value="EEF59605.1"/>
    <property type="molecule type" value="Genomic_DNA"/>
</dbReference>
<accession>B9XKM8</accession>
<evidence type="ECO:0000256" key="1">
    <source>
        <dbReference type="SAM" id="SignalP"/>
    </source>
</evidence>
<dbReference type="AlphaFoldDB" id="B9XKM8"/>
<keyword evidence="3" id="KW-1185">Reference proteome</keyword>
<feature type="chain" id="PRO_5002895005" evidence="1">
    <location>
        <begin position="30"/>
        <end position="85"/>
    </location>
</feature>
<sequence precursor="true">MNNTLQSFPRKWLVHASALLVVFSLYGCATVQPELTAEERAYNEALQSQSQSSTSTGDVFKGILGSLLWSSQYAVVAGAEALARR</sequence>
<feature type="signal peptide" evidence="1">
    <location>
        <begin position="1"/>
        <end position="29"/>
    </location>
</feature>
<comment type="caution">
    <text evidence="2">The sequence shown here is derived from an EMBL/GenBank/DDBJ whole genome shotgun (WGS) entry which is preliminary data.</text>
</comment>
<reference evidence="2 3" key="1">
    <citation type="journal article" date="2011" name="J. Bacteriol.">
        <title>Genome sequence of 'Pedosphaera parvula' Ellin514, an aerobic Verrucomicrobial isolate from pasture soil.</title>
        <authorList>
            <person name="Kant R."/>
            <person name="van Passel M.W."/>
            <person name="Sangwan P."/>
            <person name="Palva A."/>
            <person name="Lucas S."/>
            <person name="Copeland A."/>
            <person name="Lapidus A."/>
            <person name="Glavina Del Rio T."/>
            <person name="Dalin E."/>
            <person name="Tice H."/>
            <person name="Bruce D."/>
            <person name="Goodwin L."/>
            <person name="Pitluck S."/>
            <person name="Chertkov O."/>
            <person name="Larimer F.W."/>
            <person name="Land M.L."/>
            <person name="Hauser L."/>
            <person name="Brettin T.S."/>
            <person name="Detter J.C."/>
            <person name="Han S."/>
            <person name="de Vos W.M."/>
            <person name="Janssen P.H."/>
            <person name="Smidt H."/>
        </authorList>
    </citation>
    <scope>NUCLEOTIDE SEQUENCE [LARGE SCALE GENOMIC DNA]</scope>
    <source>
        <strain evidence="2 3">Ellin514</strain>
    </source>
</reference>
<proteinExistence type="predicted"/>
<dbReference type="Proteomes" id="UP000003688">
    <property type="component" value="Unassembled WGS sequence"/>
</dbReference>
<organism evidence="2 3">
    <name type="scientific">Pedosphaera parvula (strain Ellin514)</name>
    <dbReference type="NCBI Taxonomy" id="320771"/>
    <lineage>
        <taxon>Bacteria</taxon>
        <taxon>Pseudomonadati</taxon>
        <taxon>Verrucomicrobiota</taxon>
        <taxon>Pedosphaerae</taxon>
        <taxon>Pedosphaerales</taxon>
        <taxon>Pedosphaeraceae</taxon>
        <taxon>Pedosphaera</taxon>
    </lineage>
</organism>
<evidence type="ECO:0000313" key="2">
    <source>
        <dbReference type="EMBL" id="EEF59605.1"/>
    </source>
</evidence>
<name>B9XKM8_PEDPL</name>
<dbReference type="RefSeq" id="WP_007416448.1">
    <property type="nucleotide sequence ID" value="NZ_ABOX02000026.1"/>
</dbReference>
<evidence type="ECO:0000313" key="3">
    <source>
        <dbReference type="Proteomes" id="UP000003688"/>
    </source>
</evidence>
<gene>
    <name evidence="2" type="ORF">Cflav_PD2512</name>
</gene>
<protein>
    <submittedName>
        <fullName evidence="2">Uncharacterized protein</fullName>
    </submittedName>
</protein>
<keyword evidence="1" id="KW-0732">Signal</keyword>